<proteinExistence type="predicted"/>
<dbReference type="Proteomes" id="UP000694392">
    <property type="component" value="Unplaced"/>
</dbReference>
<dbReference type="PANTHER" id="PTHR35824">
    <property type="entry name" value="MEMBRANE-ANCHORED JUNCTION PROTEIN MAJIN"/>
    <property type="match status" value="1"/>
</dbReference>
<reference evidence="1" key="1">
    <citation type="submission" date="2025-08" db="UniProtKB">
        <authorList>
            <consortium name="Ensembl"/>
        </authorList>
    </citation>
    <scope>IDENTIFICATION</scope>
</reference>
<protein>
    <submittedName>
        <fullName evidence="1">Membrane anchored junction protein</fullName>
    </submittedName>
</protein>
<dbReference type="PANTHER" id="PTHR35824:SF1">
    <property type="entry name" value="MEMBRANE-ANCHORED JUNCTION PROTEIN"/>
    <property type="match status" value="1"/>
</dbReference>
<name>A0A8D0HAU7_SPHPU</name>
<dbReference type="GO" id="GO:0003677">
    <property type="term" value="F:DNA binding"/>
    <property type="evidence" value="ECO:0007669"/>
    <property type="project" value="InterPro"/>
</dbReference>
<keyword evidence="2" id="KW-1185">Reference proteome</keyword>
<sequence>MSLKPFTYPLPETRFLHAGTRVYKFKIKYGNTVRDKENNKSILKELEEAIRVILGNLETLHPFTTEHFIIFPYLSKWERVSKLGFKHGSTFLVPYPYVCTMYVEFSSCQQNILFGKFTTSWLRNIELQYITWHSPNHYFSISPPWLPHSSPPPFLAKGQSQERDCMCYIH</sequence>
<dbReference type="GO" id="GO:0070197">
    <property type="term" value="P:meiotic attachment of telomere to nuclear envelope"/>
    <property type="evidence" value="ECO:0007669"/>
    <property type="project" value="TreeGrafter"/>
</dbReference>
<dbReference type="AlphaFoldDB" id="A0A8D0HAU7"/>
<dbReference type="GO" id="GO:0007129">
    <property type="term" value="P:homologous chromosome pairing at meiosis"/>
    <property type="evidence" value="ECO:0007669"/>
    <property type="project" value="TreeGrafter"/>
</dbReference>
<gene>
    <name evidence="1" type="primary">MAJIN</name>
</gene>
<accession>A0A8D0HAU7</accession>
<dbReference type="Ensembl" id="ENSSPUT00000018188.1">
    <property type="protein sequence ID" value="ENSSPUP00000017068.1"/>
    <property type="gene ID" value="ENSSPUG00000013208.1"/>
</dbReference>
<reference evidence="1" key="2">
    <citation type="submission" date="2025-09" db="UniProtKB">
        <authorList>
            <consortium name="Ensembl"/>
        </authorList>
    </citation>
    <scope>IDENTIFICATION</scope>
</reference>
<dbReference type="InterPro" id="IPR027816">
    <property type="entry name" value="MAJIN"/>
</dbReference>
<dbReference type="Pfam" id="PF15077">
    <property type="entry name" value="MAJIN"/>
    <property type="match status" value="1"/>
</dbReference>
<organism evidence="1 2">
    <name type="scientific">Sphenodon punctatus</name>
    <name type="common">Tuatara</name>
    <name type="synonym">Hatteria punctata</name>
    <dbReference type="NCBI Taxonomy" id="8508"/>
    <lineage>
        <taxon>Eukaryota</taxon>
        <taxon>Metazoa</taxon>
        <taxon>Chordata</taxon>
        <taxon>Craniata</taxon>
        <taxon>Vertebrata</taxon>
        <taxon>Euteleostomi</taxon>
        <taxon>Lepidosauria</taxon>
        <taxon>Sphenodontia</taxon>
        <taxon>Sphenodontidae</taxon>
        <taxon>Sphenodon</taxon>
    </lineage>
</organism>
<evidence type="ECO:0000313" key="2">
    <source>
        <dbReference type="Proteomes" id="UP000694392"/>
    </source>
</evidence>
<dbReference type="OMA" id="KICEEEM"/>
<evidence type="ECO:0000313" key="1">
    <source>
        <dbReference type="Ensembl" id="ENSSPUP00000017068.1"/>
    </source>
</evidence>
<dbReference type="GeneTree" id="ENSGT00390000007971"/>
<dbReference type="GO" id="GO:0005637">
    <property type="term" value="C:nuclear inner membrane"/>
    <property type="evidence" value="ECO:0007669"/>
    <property type="project" value="TreeGrafter"/>
</dbReference>